<accession>A0AA37QJS7</accession>
<evidence type="ECO:0000256" key="1">
    <source>
        <dbReference type="SAM" id="SignalP"/>
    </source>
</evidence>
<evidence type="ECO:0008006" key="4">
    <source>
        <dbReference type="Google" id="ProtNLM"/>
    </source>
</evidence>
<dbReference type="AlphaFoldDB" id="A0AA37QJS7"/>
<protein>
    <recommendedName>
        <fullName evidence="4">Lipoprotein</fullName>
    </recommendedName>
</protein>
<feature type="chain" id="PRO_5041346349" description="Lipoprotein" evidence="1">
    <location>
        <begin position="29"/>
        <end position="202"/>
    </location>
</feature>
<evidence type="ECO:0000313" key="2">
    <source>
        <dbReference type="EMBL" id="GLC27098.1"/>
    </source>
</evidence>
<gene>
    <name evidence="2" type="ORF">rosag_36110</name>
</gene>
<proteinExistence type="predicted"/>
<dbReference type="EMBL" id="BRXS01000005">
    <property type="protein sequence ID" value="GLC27098.1"/>
    <property type="molecule type" value="Genomic_DNA"/>
</dbReference>
<evidence type="ECO:0000313" key="3">
    <source>
        <dbReference type="Proteomes" id="UP001161325"/>
    </source>
</evidence>
<reference evidence="2" key="1">
    <citation type="submission" date="2022-08" db="EMBL/GenBank/DDBJ databases">
        <title>Draft genome sequencing of Roseisolibacter agri AW1220.</title>
        <authorList>
            <person name="Tobiishi Y."/>
            <person name="Tonouchi A."/>
        </authorList>
    </citation>
    <scope>NUCLEOTIDE SEQUENCE</scope>
    <source>
        <strain evidence="2">AW1220</strain>
    </source>
</reference>
<comment type="caution">
    <text evidence="2">The sequence shown here is derived from an EMBL/GenBank/DDBJ whole genome shotgun (WGS) entry which is preliminary data.</text>
</comment>
<sequence>MHRPSPSAARRAAARRPLLPALALVALAACGGGAKPASGDATSGDSAAGDNLVARTRAAAARDEGPVVCGPGTDEALTLAVREYIKQATPKPQRFLVSVGTDSALPEAGQRALQDKGPMYLFPAQPALQQQMRTLLHDKGDYTTLLLVLRDATRRDSTATVRLDGHYVGGEDDGKPAGPRVYQVSCAAGKWRLAGAAPERGA</sequence>
<dbReference type="Proteomes" id="UP001161325">
    <property type="component" value="Unassembled WGS sequence"/>
</dbReference>
<keyword evidence="3" id="KW-1185">Reference proteome</keyword>
<keyword evidence="1" id="KW-0732">Signal</keyword>
<dbReference type="RefSeq" id="WP_284351544.1">
    <property type="nucleotide sequence ID" value="NZ_BRXS01000005.1"/>
</dbReference>
<dbReference type="PROSITE" id="PS51257">
    <property type="entry name" value="PROKAR_LIPOPROTEIN"/>
    <property type="match status" value="1"/>
</dbReference>
<name>A0AA37QJS7_9BACT</name>
<organism evidence="2 3">
    <name type="scientific">Roseisolibacter agri</name>
    <dbReference type="NCBI Taxonomy" id="2014610"/>
    <lineage>
        <taxon>Bacteria</taxon>
        <taxon>Pseudomonadati</taxon>
        <taxon>Gemmatimonadota</taxon>
        <taxon>Gemmatimonadia</taxon>
        <taxon>Gemmatimonadales</taxon>
        <taxon>Gemmatimonadaceae</taxon>
        <taxon>Roseisolibacter</taxon>
    </lineage>
</organism>
<feature type="signal peptide" evidence="1">
    <location>
        <begin position="1"/>
        <end position="28"/>
    </location>
</feature>